<proteinExistence type="predicted"/>
<gene>
    <name evidence="1" type="ORF">HBA54_04240</name>
</gene>
<dbReference type="AlphaFoldDB" id="A0A967C7I3"/>
<dbReference type="RefSeq" id="WP_167221683.1">
    <property type="nucleotide sequence ID" value="NZ_JAAQPH010000002.1"/>
</dbReference>
<evidence type="ECO:0000313" key="1">
    <source>
        <dbReference type="EMBL" id="NIA67792.1"/>
    </source>
</evidence>
<organism evidence="1 2">
    <name type="scientific">Pelagibius litoralis</name>
    <dbReference type="NCBI Taxonomy" id="374515"/>
    <lineage>
        <taxon>Bacteria</taxon>
        <taxon>Pseudomonadati</taxon>
        <taxon>Pseudomonadota</taxon>
        <taxon>Alphaproteobacteria</taxon>
        <taxon>Rhodospirillales</taxon>
        <taxon>Rhodovibrionaceae</taxon>
        <taxon>Pelagibius</taxon>
    </lineage>
</organism>
<accession>A0A967C7I3</accession>
<dbReference type="EMBL" id="JAAQPH010000002">
    <property type="protein sequence ID" value="NIA67792.1"/>
    <property type="molecule type" value="Genomic_DNA"/>
</dbReference>
<dbReference type="Proteomes" id="UP000761264">
    <property type="component" value="Unassembled WGS sequence"/>
</dbReference>
<keyword evidence="2" id="KW-1185">Reference proteome</keyword>
<name>A0A967C7I3_9PROT</name>
<protein>
    <submittedName>
        <fullName evidence="1">Uncharacterized protein</fullName>
    </submittedName>
</protein>
<reference evidence="1" key="1">
    <citation type="submission" date="2020-03" db="EMBL/GenBank/DDBJ databases">
        <title>Genome of Pelagibius litoralis DSM 21314T.</title>
        <authorList>
            <person name="Wang G."/>
        </authorList>
    </citation>
    <scope>NUCLEOTIDE SEQUENCE</scope>
    <source>
        <strain evidence="1">DSM 21314</strain>
    </source>
</reference>
<evidence type="ECO:0000313" key="2">
    <source>
        <dbReference type="Proteomes" id="UP000761264"/>
    </source>
</evidence>
<sequence>MAEQQKPLEEGWGRLNATPEQAHAMAEAIWQLLDDMQFKEIGGCVCGGAILQAREAIEPFADYLELEPHERLHTPHKEHE</sequence>
<comment type="caution">
    <text evidence="1">The sequence shown here is derived from an EMBL/GenBank/DDBJ whole genome shotgun (WGS) entry which is preliminary data.</text>
</comment>